<keyword evidence="1" id="KW-0472">Membrane</keyword>
<name>A0A1I4WWY4_9GAMM</name>
<organism evidence="3 4">
    <name type="scientific">Dokdonella immobilis</name>
    <dbReference type="NCBI Taxonomy" id="578942"/>
    <lineage>
        <taxon>Bacteria</taxon>
        <taxon>Pseudomonadati</taxon>
        <taxon>Pseudomonadota</taxon>
        <taxon>Gammaproteobacteria</taxon>
        <taxon>Lysobacterales</taxon>
        <taxon>Rhodanobacteraceae</taxon>
        <taxon>Dokdonella</taxon>
    </lineage>
</organism>
<feature type="transmembrane region" description="Helical" evidence="1">
    <location>
        <begin position="60"/>
        <end position="88"/>
    </location>
</feature>
<keyword evidence="4" id="KW-1185">Reference proteome</keyword>
<accession>A0A1I4WWY4</accession>
<keyword evidence="1" id="KW-0812">Transmembrane</keyword>
<feature type="transmembrane region" description="Helical" evidence="1">
    <location>
        <begin position="129"/>
        <end position="151"/>
    </location>
</feature>
<evidence type="ECO:0000256" key="1">
    <source>
        <dbReference type="SAM" id="Phobius"/>
    </source>
</evidence>
<protein>
    <submittedName>
        <fullName evidence="3">Ion channel</fullName>
    </submittedName>
</protein>
<evidence type="ECO:0000259" key="2">
    <source>
        <dbReference type="Pfam" id="PF07885"/>
    </source>
</evidence>
<dbReference type="Pfam" id="PF07885">
    <property type="entry name" value="Ion_trans_2"/>
    <property type="match status" value="1"/>
</dbReference>
<dbReference type="EMBL" id="FOVF01000006">
    <property type="protein sequence ID" value="SFN18017.1"/>
    <property type="molecule type" value="Genomic_DNA"/>
</dbReference>
<dbReference type="Proteomes" id="UP000198575">
    <property type="component" value="Unassembled WGS sequence"/>
</dbReference>
<feature type="transmembrane region" description="Helical" evidence="1">
    <location>
        <begin position="20"/>
        <end position="39"/>
    </location>
</feature>
<dbReference type="Gene3D" id="1.10.287.70">
    <property type="match status" value="1"/>
</dbReference>
<sequence>MPMTPDLLVVPEMYRNWGANLTVVAATIAAVVATVLVHYEGLGLLSARLARRQRQRRRKVLVGIAGILVLHVVEIWIFGIACWSLMFWPACGHIAGYSPLHLLDAVYFSAITFSTVGFGDLAPVGPLRFLIGTESLAGLVLIAWSASFTYLEMEQFWRRDGRGERS</sequence>
<keyword evidence="1" id="KW-1133">Transmembrane helix</keyword>
<dbReference type="RefSeq" id="WP_245778829.1">
    <property type="nucleotide sequence ID" value="NZ_FOVF01000006.1"/>
</dbReference>
<reference evidence="3 4" key="1">
    <citation type="submission" date="2016-10" db="EMBL/GenBank/DDBJ databases">
        <authorList>
            <person name="de Groot N.N."/>
        </authorList>
    </citation>
    <scope>NUCLEOTIDE SEQUENCE [LARGE SCALE GENOMIC DNA]</scope>
    <source>
        <strain evidence="3 4">CGMCC 1.7659</strain>
    </source>
</reference>
<dbReference type="InterPro" id="IPR013099">
    <property type="entry name" value="K_chnl_dom"/>
</dbReference>
<proteinExistence type="predicted"/>
<evidence type="ECO:0000313" key="3">
    <source>
        <dbReference type="EMBL" id="SFN18017.1"/>
    </source>
</evidence>
<feature type="domain" description="Potassium channel" evidence="2">
    <location>
        <begin position="75"/>
        <end position="147"/>
    </location>
</feature>
<dbReference type="STRING" id="578942.SAMN05216289_106138"/>
<dbReference type="AlphaFoldDB" id="A0A1I4WWY4"/>
<evidence type="ECO:0000313" key="4">
    <source>
        <dbReference type="Proteomes" id="UP000198575"/>
    </source>
</evidence>
<gene>
    <name evidence="3" type="ORF">SAMN05216289_106138</name>
</gene>
<dbReference type="SUPFAM" id="SSF81324">
    <property type="entry name" value="Voltage-gated potassium channels"/>
    <property type="match status" value="1"/>
</dbReference>